<dbReference type="InterPro" id="IPR038597">
    <property type="entry name" value="GGGP/HepGP_synthase_sf"/>
</dbReference>
<keyword evidence="3" id="KW-0808">Transferase</keyword>
<evidence type="ECO:0000256" key="1">
    <source>
        <dbReference type="ARBA" id="ARBA00012676"/>
    </source>
</evidence>
<keyword evidence="8" id="KW-1208">Phospholipid metabolism</keyword>
<feature type="non-terminal residue" evidence="10">
    <location>
        <position position="203"/>
    </location>
</feature>
<dbReference type="NCBIfam" id="TIGR01768">
    <property type="entry name" value="GGGP-family"/>
    <property type="match status" value="1"/>
</dbReference>
<protein>
    <recommendedName>
        <fullName evidence="1">phosphoglycerol geranylgeranyltransferase</fullName>
        <ecNumber evidence="1">2.5.1.41</ecNumber>
    </recommendedName>
</protein>
<evidence type="ECO:0000256" key="3">
    <source>
        <dbReference type="ARBA" id="ARBA00022679"/>
    </source>
</evidence>
<evidence type="ECO:0000313" key="10">
    <source>
        <dbReference type="EMBL" id="GAH94940.1"/>
    </source>
</evidence>
<gene>
    <name evidence="10" type="ORF">S06H3_06798</name>
</gene>
<accession>X1KMV1</accession>
<dbReference type="EC" id="2.5.1.41" evidence="1"/>
<dbReference type="GO" id="GO:0000287">
    <property type="term" value="F:magnesium ion binding"/>
    <property type="evidence" value="ECO:0007669"/>
    <property type="project" value="InterPro"/>
</dbReference>
<dbReference type="NCBIfam" id="TIGR01769">
    <property type="entry name" value="GGGP"/>
    <property type="match status" value="1"/>
</dbReference>
<evidence type="ECO:0000256" key="9">
    <source>
        <dbReference type="ARBA" id="ARBA00047288"/>
    </source>
</evidence>
<comment type="catalytic activity">
    <reaction evidence="9">
        <text>sn-glycerol 1-phosphate + (2E,6E,10E)-geranylgeranyl diphosphate = sn-3-O-(geranylgeranyl)glycerol 1-phosphate + diphosphate</text>
        <dbReference type="Rhea" id="RHEA:23404"/>
        <dbReference type="ChEBI" id="CHEBI:33019"/>
        <dbReference type="ChEBI" id="CHEBI:57677"/>
        <dbReference type="ChEBI" id="CHEBI:57685"/>
        <dbReference type="ChEBI" id="CHEBI:58756"/>
        <dbReference type="EC" id="2.5.1.41"/>
    </reaction>
</comment>
<dbReference type="AlphaFoldDB" id="X1KMV1"/>
<dbReference type="InterPro" id="IPR010946">
    <property type="entry name" value="GGGP_synth"/>
</dbReference>
<evidence type="ECO:0000256" key="2">
    <source>
        <dbReference type="ARBA" id="ARBA00022516"/>
    </source>
</evidence>
<name>X1KMV1_9ZZZZ</name>
<reference evidence="10" key="1">
    <citation type="journal article" date="2014" name="Front. Microbiol.">
        <title>High frequency of phylogenetically diverse reductive dehalogenase-homologous genes in deep subseafloor sedimentary metagenomes.</title>
        <authorList>
            <person name="Kawai M."/>
            <person name="Futagami T."/>
            <person name="Toyoda A."/>
            <person name="Takaki Y."/>
            <person name="Nishi S."/>
            <person name="Hori S."/>
            <person name="Arai W."/>
            <person name="Tsubouchi T."/>
            <person name="Morono Y."/>
            <person name="Uchiyama I."/>
            <person name="Ito T."/>
            <person name="Fujiyama A."/>
            <person name="Inagaki F."/>
            <person name="Takami H."/>
        </authorList>
    </citation>
    <scope>NUCLEOTIDE SEQUENCE</scope>
    <source>
        <strain evidence="10">Expedition CK06-06</strain>
    </source>
</reference>
<dbReference type="GO" id="GO:0047294">
    <property type="term" value="F:phosphoglycerol geranylgeranyltransferase activity"/>
    <property type="evidence" value="ECO:0007669"/>
    <property type="project" value="UniProtKB-EC"/>
</dbReference>
<evidence type="ECO:0000256" key="4">
    <source>
        <dbReference type="ARBA" id="ARBA00022723"/>
    </source>
</evidence>
<dbReference type="GO" id="GO:0008654">
    <property type="term" value="P:phospholipid biosynthetic process"/>
    <property type="evidence" value="ECO:0007669"/>
    <property type="project" value="UniProtKB-KW"/>
</dbReference>
<comment type="caution">
    <text evidence="10">The sequence shown here is derived from an EMBL/GenBank/DDBJ whole genome shotgun (WGS) entry which is preliminary data.</text>
</comment>
<dbReference type="InterPro" id="IPR008205">
    <property type="entry name" value="GGGP_HepGP_synthase"/>
</dbReference>
<dbReference type="EMBL" id="BARV01002685">
    <property type="protein sequence ID" value="GAH94940.1"/>
    <property type="molecule type" value="Genomic_DNA"/>
</dbReference>
<keyword evidence="5" id="KW-0460">Magnesium</keyword>
<evidence type="ECO:0000256" key="5">
    <source>
        <dbReference type="ARBA" id="ARBA00022842"/>
    </source>
</evidence>
<dbReference type="SUPFAM" id="SSF51395">
    <property type="entry name" value="FMN-linked oxidoreductases"/>
    <property type="match status" value="1"/>
</dbReference>
<keyword evidence="6" id="KW-0443">Lipid metabolism</keyword>
<evidence type="ECO:0000256" key="6">
    <source>
        <dbReference type="ARBA" id="ARBA00023098"/>
    </source>
</evidence>
<dbReference type="Pfam" id="PF01884">
    <property type="entry name" value="PcrB"/>
    <property type="match status" value="1"/>
</dbReference>
<dbReference type="GO" id="GO:0005737">
    <property type="term" value="C:cytoplasm"/>
    <property type="evidence" value="ECO:0007669"/>
    <property type="project" value="InterPro"/>
</dbReference>
<sequence>MKRESIYNSLNKSKPGVLALFDPDRIQVDNIKKLTEFVCEQGVAGILAGSSLLVSPHFDKFVATVKKSTDKPVILFPGGSHQVNAHADAIFFLSLLSGRNSEFLIGEQVKAVFLIKEYDLEVISVGYILVESGNYTAVEYMSNTKPIPRSKPEIAVAHALAGEYFGMKYIYLEAGSGADKPVPENMIKKIKEAISIPLVVGGG</sequence>
<keyword evidence="4" id="KW-0479">Metal-binding</keyword>
<keyword evidence="2" id="KW-0444">Lipid biosynthesis</keyword>
<evidence type="ECO:0000256" key="7">
    <source>
        <dbReference type="ARBA" id="ARBA00023209"/>
    </source>
</evidence>
<organism evidence="10">
    <name type="scientific">marine sediment metagenome</name>
    <dbReference type="NCBI Taxonomy" id="412755"/>
    <lineage>
        <taxon>unclassified sequences</taxon>
        <taxon>metagenomes</taxon>
        <taxon>ecological metagenomes</taxon>
    </lineage>
</organism>
<proteinExistence type="predicted"/>
<keyword evidence="7" id="KW-0594">Phospholipid biosynthesis</keyword>
<dbReference type="Gene3D" id="3.20.20.390">
    <property type="entry name" value="FMN-linked oxidoreductases"/>
    <property type="match status" value="1"/>
</dbReference>
<evidence type="ECO:0000256" key="8">
    <source>
        <dbReference type="ARBA" id="ARBA00023264"/>
    </source>
</evidence>
<dbReference type="GO" id="GO:0006650">
    <property type="term" value="P:glycerophospholipid metabolic process"/>
    <property type="evidence" value="ECO:0007669"/>
    <property type="project" value="InterPro"/>
</dbReference>